<dbReference type="AlphaFoldDB" id="A0A2H0UNI6"/>
<comment type="caution">
    <text evidence="1">The sequence shown here is derived from an EMBL/GenBank/DDBJ whole genome shotgun (WGS) entry which is preliminary data.</text>
</comment>
<evidence type="ECO:0000313" key="1">
    <source>
        <dbReference type="EMBL" id="PIR87974.1"/>
    </source>
</evidence>
<accession>A0A2H0UNI6</accession>
<organism evidence="1 2">
    <name type="scientific">Candidatus Harrisonbacteria bacterium CG10_big_fil_rev_8_21_14_0_10_45_28</name>
    <dbReference type="NCBI Taxonomy" id="1974586"/>
    <lineage>
        <taxon>Bacteria</taxon>
        <taxon>Candidatus Harrisoniibacteriota</taxon>
    </lineage>
</organism>
<evidence type="ECO:0000313" key="2">
    <source>
        <dbReference type="Proteomes" id="UP000230903"/>
    </source>
</evidence>
<protein>
    <submittedName>
        <fullName evidence="1">Uncharacterized protein</fullName>
    </submittedName>
</protein>
<dbReference type="Proteomes" id="UP000230903">
    <property type="component" value="Unassembled WGS sequence"/>
</dbReference>
<name>A0A2H0UNI6_9BACT</name>
<proteinExistence type="predicted"/>
<sequence>MIAIERHCQYRYEIREEDGRNAMQEALTYPHLILSYTQKEFSGRITAHCRKYISIIKRIDGKKVRELLYWEIVLKRPNKARKRIATAYITSSPEYAMINNRIEKVEFQRKYISK</sequence>
<dbReference type="EMBL" id="PFBC01000028">
    <property type="protein sequence ID" value="PIR87974.1"/>
    <property type="molecule type" value="Genomic_DNA"/>
</dbReference>
<gene>
    <name evidence="1" type="ORF">COU10_01685</name>
</gene>
<reference evidence="2" key="1">
    <citation type="submission" date="2017-09" db="EMBL/GenBank/DDBJ databases">
        <title>Depth-based differentiation of microbial function through sediment-hosted aquifers and enrichment of novel symbionts in the deep terrestrial subsurface.</title>
        <authorList>
            <person name="Probst A.J."/>
            <person name="Ladd B."/>
            <person name="Jarett J.K."/>
            <person name="Geller-Mcgrath D.E."/>
            <person name="Sieber C.M.K."/>
            <person name="Emerson J.B."/>
            <person name="Anantharaman K."/>
            <person name="Thomas B.C."/>
            <person name="Malmstrom R."/>
            <person name="Stieglmeier M."/>
            <person name="Klingl A."/>
            <person name="Woyke T."/>
            <person name="Ryan C.M."/>
            <person name="Banfield J.F."/>
        </authorList>
    </citation>
    <scope>NUCLEOTIDE SEQUENCE [LARGE SCALE GENOMIC DNA]</scope>
</reference>